<feature type="domain" description="Helicase C-terminal" evidence="4">
    <location>
        <begin position="250"/>
        <end position="417"/>
    </location>
</feature>
<dbReference type="PANTHER" id="PTHR47962">
    <property type="entry name" value="ATP-DEPENDENT HELICASE LHR-RELATED-RELATED"/>
    <property type="match status" value="1"/>
</dbReference>
<dbReference type="GO" id="GO:0016887">
    <property type="term" value="F:ATP hydrolysis activity"/>
    <property type="evidence" value="ECO:0007669"/>
    <property type="project" value="TreeGrafter"/>
</dbReference>
<evidence type="ECO:0000259" key="4">
    <source>
        <dbReference type="PROSITE" id="PS51194"/>
    </source>
</evidence>
<accession>A0A9D1I6E7</accession>
<dbReference type="InterPro" id="IPR001650">
    <property type="entry name" value="Helicase_C-like"/>
</dbReference>
<organism evidence="5 6">
    <name type="scientific">Candidatus Egerieisoma faecipullorum</name>
    <dbReference type="NCBI Taxonomy" id="2840963"/>
    <lineage>
        <taxon>Bacteria</taxon>
        <taxon>Bacillati</taxon>
        <taxon>Bacillota</taxon>
        <taxon>Clostridia</taxon>
        <taxon>Eubacteriales</taxon>
        <taxon>Clostridiaceae</taxon>
        <taxon>Clostridiaceae incertae sedis</taxon>
        <taxon>Candidatus Egerieisoma</taxon>
    </lineage>
</organism>
<protein>
    <submittedName>
        <fullName evidence="5">DEAD/DEAH box helicase</fullName>
    </submittedName>
</protein>
<feature type="domain" description="Helicase ATP-binding" evidence="3">
    <location>
        <begin position="33"/>
        <end position="212"/>
    </location>
</feature>
<keyword evidence="5" id="KW-0378">Hydrolase</keyword>
<evidence type="ECO:0000256" key="1">
    <source>
        <dbReference type="ARBA" id="ARBA00022741"/>
    </source>
</evidence>
<dbReference type="InterPro" id="IPR011545">
    <property type="entry name" value="DEAD/DEAH_box_helicase_dom"/>
</dbReference>
<evidence type="ECO:0000313" key="6">
    <source>
        <dbReference type="Proteomes" id="UP000824089"/>
    </source>
</evidence>
<dbReference type="GO" id="GO:0003677">
    <property type="term" value="F:DNA binding"/>
    <property type="evidence" value="ECO:0007669"/>
    <property type="project" value="TreeGrafter"/>
</dbReference>
<name>A0A9D1I6E7_9CLOT</name>
<dbReference type="InterPro" id="IPR014001">
    <property type="entry name" value="Helicase_ATP-bd"/>
</dbReference>
<keyword evidence="5" id="KW-0347">Helicase</keyword>
<dbReference type="Pfam" id="PF00270">
    <property type="entry name" value="DEAD"/>
    <property type="match status" value="1"/>
</dbReference>
<dbReference type="SUPFAM" id="SSF52540">
    <property type="entry name" value="P-loop containing nucleoside triphosphate hydrolases"/>
    <property type="match status" value="1"/>
</dbReference>
<dbReference type="PROSITE" id="PS51192">
    <property type="entry name" value="HELICASE_ATP_BIND_1"/>
    <property type="match status" value="1"/>
</dbReference>
<dbReference type="PROSITE" id="PS51194">
    <property type="entry name" value="HELICASE_CTER"/>
    <property type="match status" value="1"/>
</dbReference>
<dbReference type="PANTHER" id="PTHR47962:SF5">
    <property type="entry name" value="ATP-DEPENDENT HELICASE LHR-RELATED"/>
    <property type="match status" value="1"/>
</dbReference>
<keyword evidence="2" id="KW-0067">ATP-binding</keyword>
<dbReference type="GO" id="GO:0004386">
    <property type="term" value="F:helicase activity"/>
    <property type="evidence" value="ECO:0007669"/>
    <property type="project" value="UniProtKB-KW"/>
</dbReference>
<dbReference type="Proteomes" id="UP000824089">
    <property type="component" value="Unassembled WGS sequence"/>
</dbReference>
<comment type="caution">
    <text evidence="5">The sequence shown here is derived from an EMBL/GenBank/DDBJ whole genome shotgun (WGS) entry which is preliminary data.</text>
</comment>
<dbReference type="Gene3D" id="3.40.50.300">
    <property type="entry name" value="P-loop containing nucleotide triphosphate hydrolases"/>
    <property type="match status" value="2"/>
</dbReference>
<evidence type="ECO:0000313" key="5">
    <source>
        <dbReference type="EMBL" id="HIU28991.1"/>
    </source>
</evidence>
<evidence type="ECO:0000259" key="3">
    <source>
        <dbReference type="PROSITE" id="PS51192"/>
    </source>
</evidence>
<dbReference type="InterPro" id="IPR027417">
    <property type="entry name" value="P-loop_NTPase"/>
</dbReference>
<dbReference type="GO" id="GO:0005524">
    <property type="term" value="F:ATP binding"/>
    <property type="evidence" value="ECO:0007669"/>
    <property type="project" value="UniProtKB-KW"/>
</dbReference>
<proteinExistence type="predicted"/>
<dbReference type="InterPro" id="IPR052511">
    <property type="entry name" value="ATP-dep_Helicase"/>
</dbReference>
<dbReference type="SMART" id="SM00487">
    <property type="entry name" value="DEXDc"/>
    <property type="match status" value="1"/>
</dbReference>
<sequence>MTDVFSRLAPYIQDYIYASRWTELRDIQISACRVVFDSDDNLLLSSGTASGKTEAAFLPVLTELYRKPSASVGVLYISPLKALINDQFKRLEYLLQESGLPVCKWHGDASAADKNRLLKHPQGILQITPESLESLLIRKRGACLKLFSDLRFVIIDEVHYFMRDVRGVQVLCLLERLQRITGQIPRRIGLSATLGDLEEAKKWLDSGTPRTCTAVSGTGGRQKIRLFVERFQKTQDDPQGGSENSGEAEHFKYLYKMTLDQKTIIFTNSREETESVLAHLRQIALKNKTPDVYRVHHGNISAVLREQAEDEMKNSEEKLVTGATVTLELGIDIGSLDQVVQIGAPATVSSFAQRLGRCGRRGQIPQILFTFVDDVHTTAADKLGPMNWSFLRMIAIIELYTKQKWTEPLAPGAYPYSLLYHQTMSYLLSSGETPSKKLFDDILSLSPFRKIPKEDYTLLLRHLLAIGQLQRMEDGGLIIGPAGEKVVNDYHFLSVFLVPEYYLVKDENRAIGTVDKIYPPETRFALAGRTWETVEVNQKAKVIFVKLVPGVSTVDWDVDFKAELHTVLVRKMKQILQSEETFPYLSQSCSERLAELRYLAKNAGILTNRVTQLSELKYAVFPWIGTRQLYTLHFLLRQRGLQSKILWRTCVYLEVTFSAKQKNPAAYLEAAIQEILVSDPDLSTLPLPEKAQLEHKYNEYIPQELLRKQFLFDFLDPAGLKSDMQEPNSLDFNC</sequence>
<evidence type="ECO:0000256" key="2">
    <source>
        <dbReference type="ARBA" id="ARBA00022840"/>
    </source>
</evidence>
<dbReference type="SMART" id="SM00490">
    <property type="entry name" value="HELICc"/>
    <property type="match status" value="1"/>
</dbReference>
<keyword evidence="1" id="KW-0547">Nucleotide-binding</keyword>
<reference evidence="5" key="1">
    <citation type="submission" date="2020-10" db="EMBL/GenBank/DDBJ databases">
        <authorList>
            <person name="Gilroy R."/>
        </authorList>
    </citation>
    <scope>NUCLEOTIDE SEQUENCE</scope>
    <source>
        <strain evidence="5">CHK195-4489</strain>
    </source>
</reference>
<dbReference type="Pfam" id="PF00271">
    <property type="entry name" value="Helicase_C"/>
    <property type="match status" value="1"/>
</dbReference>
<gene>
    <name evidence="5" type="ORF">IAD50_01705</name>
</gene>
<dbReference type="EMBL" id="DVMM01000033">
    <property type="protein sequence ID" value="HIU28991.1"/>
    <property type="molecule type" value="Genomic_DNA"/>
</dbReference>
<dbReference type="CDD" id="cd17922">
    <property type="entry name" value="DEXHc_LHR-like"/>
    <property type="match status" value="1"/>
</dbReference>
<dbReference type="AlphaFoldDB" id="A0A9D1I6E7"/>
<reference evidence="5" key="2">
    <citation type="journal article" date="2021" name="PeerJ">
        <title>Extensive microbial diversity within the chicken gut microbiome revealed by metagenomics and culture.</title>
        <authorList>
            <person name="Gilroy R."/>
            <person name="Ravi A."/>
            <person name="Getino M."/>
            <person name="Pursley I."/>
            <person name="Horton D.L."/>
            <person name="Alikhan N.F."/>
            <person name="Baker D."/>
            <person name="Gharbi K."/>
            <person name="Hall N."/>
            <person name="Watson M."/>
            <person name="Adriaenssens E.M."/>
            <person name="Foster-Nyarko E."/>
            <person name="Jarju S."/>
            <person name="Secka A."/>
            <person name="Antonio M."/>
            <person name="Oren A."/>
            <person name="Chaudhuri R.R."/>
            <person name="La Ragione R."/>
            <person name="Hildebrand F."/>
            <person name="Pallen M.J."/>
        </authorList>
    </citation>
    <scope>NUCLEOTIDE SEQUENCE</scope>
    <source>
        <strain evidence="5">CHK195-4489</strain>
    </source>
</reference>